<gene>
    <name evidence="1" type="ORF">HMPREF9141_2609</name>
</gene>
<keyword evidence="2" id="KW-1185">Reference proteome</keyword>
<evidence type="ECO:0000313" key="2">
    <source>
        <dbReference type="Proteomes" id="UP000005697"/>
    </source>
</evidence>
<protein>
    <submittedName>
        <fullName evidence="1">Uncharacterized protein</fullName>
    </submittedName>
</protein>
<dbReference type="STRING" id="888743.HMPREF9141_2609"/>
<name>F0FAJ2_9BACT</name>
<accession>F0FAJ2</accession>
<comment type="caution">
    <text evidence="1">The sequence shown here is derived from an EMBL/GenBank/DDBJ whole genome shotgun (WGS) entry which is preliminary data.</text>
</comment>
<dbReference type="AlphaFoldDB" id="F0FAJ2"/>
<sequence length="63" mass="6645">MADFLNPQEQLALLIDLNPALDVSGSLAGVSMLRIQEPFSPINSFNPLMNVKTTAVGGVLAFG</sequence>
<proteinExistence type="predicted"/>
<dbReference type="Proteomes" id="UP000005697">
    <property type="component" value="Unassembled WGS sequence"/>
</dbReference>
<organism evidence="1 2">
    <name type="scientific">Prevotella multiformis DSM 16608</name>
    <dbReference type="NCBI Taxonomy" id="888743"/>
    <lineage>
        <taxon>Bacteria</taxon>
        <taxon>Pseudomonadati</taxon>
        <taxon>Bacteroidota</taxon>
        <taxon>Bacteroidia</taxon>
        <taxon>Bacteroidales</taxon>
        <taxon>Prevotellaceae</taxon>
        <taxon>Prevotella</taxon>
    </lineage>
</organism>
<dbReference type="EMBL" id="AEWX01000043">
    <property type="protein sequence ID" value="EGC18916.1"/>
    <property type="molecule type" value="Genomic_DNA"/>
</dbReference>
<reference evidence="1 2" key="1">
    <citation type="submission" date="2011-01" db="EMBL/GenBank/DDBJ databases">
        <authorList>
            <person name="Muzny D."/>
            <person name="Qin X."/>
            <person name="Deng J."/>
            <person name="Jiang H."/>
            <person name="Liu Y."/>
            <person name="Qu J."/>
            <person name="Song X.-Z."/>
            <person name="Zhang L."/>
            <person name="Thornton R."/>
            <person name="Coyle M."/>
            <person name="Francisco L."/>
            <person name="Jackson L."/>
            <person name="Javaid M."/>
            <person name="Korchina V."/>
            <person name="Kovar C."/>
            <person name="Mata R."/>
            <person name="Mathew T."/>
            <person name="Ngo R."/>
            <person name="Nguyen L."/>
            <person name="Nguyen N."/>
            <person name="Okwuonu G."/>
            <person name="Ongeri F."/>
            <person name="Pham C."/>
            <person name="Simmons D."/>
            <person name="Wilczek-Boney K."/>
            <person name="Hale W."/>
            <person name="Jakkamsetti A."/>
            <person name="Pham P."/>
            <person name="Ruth R."/>
            <person name="San Lucas F."/>
            <person name="Warren J."/>
            <person name="Zhang J."/>
            <person name="Zhao Z."/>
            <person name="Zhou C."/>
            <person name="Zhu D."/>
            <person name="Lee S."/>
            <person name="Bess C."/>
            <person name="Blankenburg K."/>
            <person name="Forbes L."/>
            <person name="Fu Q."/>
            <person name="Gubbala S."/>
            <person name="Hirani K."/>
            <person name="Jayaseelan J.C."/>
            <person name="Lara F."/>
            <person name="Munidasa M."/>
            <person name="Palculict T."/>
            <person name="Patil S."/>
            <person name="Pu L.-L."/>
            <person name="Saada N."/>
            <person name="Tang L."/>
            <person name="Weissenberger G."/>
            <person name="Zhu Y."/>
            <person name="Hemphill L."/>
            <person name="Shang Y."/>
            <person name="Youmans B."/>
            <person name="Ayvaz T."/>
            <person name="Ross M."/>
            <person name="Santibanez J."/>
            <person name="Aqrawi P."/>
            <person name="Gross S."/>
            <person name="Joshi V."/>
            <person name="Fowler G."/>
            <person name="Nazareth L."/>
            <person name="Reid J."/>
            <person name="Worley K."/>
            <person name="Petrosino J."/>
            <person name="Highlander S."/>
            <person name="Gibbs R."/>
        </authorList>
    </citation>
    <scope>NUCLEOTIDE SEQUENCE [LARGE SCALE GENOMIC DNA]</scope>
    <source>
        <strain evidence="1 2">DSM 16608</strain>
    </source>
</reference>
<evidence type="ECO:0000313" key="1">
    <source>
        <dbReference type="EMBL" id="EGC18916.1"/>
    </source>
</evidence>
<dbReference type="HOGENOM" id="CLU_2882157_0_0_10"/>